<evidence type="ECO:0000313" key="2">
    <source>
        <dbReference type="EMBL" id="PIW96916.1"/>
    </source>
</evidence>
<dbReference type="EMBL" id="PFHR01000128">
    <property type="protein sequence ID" value="PIW96916.1"/>
    <property type="molecule type" value="Genomic_DNA"/>
</dbReference>
<feature type="region of interest" description="Disordered" evidence="1">
    <location>
        <begin position="1"/>
        <end position="88"/>
    </location>
</feature>
<dbReference type="InterPro" id="IPR036390">
    <property type="entry name" value="WH_DNA-bd_sf"/>
</dbReference>
<evidence type="ECO:0000313" key="3">
    <source>
        <dbReference type="Proteomes" id="UP000230837"/>
    </source>
</evidence>
<dbReference type="AlphaFoldDB" id="A0A2M7INI8"/>
<gene>
    <name evidence="2" type="ORF">COZ82_02415</name>
</gene>
<comment type="caution">
    <text evidence="2">The sequence shown here is derived from an EMBL/GenBank/DDBJ whole genome shotgun (WGS) entry which is preliminary data.</text>
</comment>
<name>A0A2M7INI8_9BACT</name>
<feature type="compositionally biased region" description="Basic and acidic residues" evidence="1">
    <location>
        <begin position="1"/>
        <end position="22"/>
    </location>
</feature>
<dbReference type="Proteomes" id="UP000230837">
    <property type="component" value="Unassembled WGS sequence"/>
</dbReference>
<dbReference type="InterPro" id="IPR036388">
    <property type="entry name" value="WH-like_DNA-bd_sf"/>
</dbReference>
<feature type="compositionally biased region" description="Acidic residues" evidence="1">
    <location>
        <begin position="24"/>
        <end position="35"/>
    </location>
</feature>
<protein>
    <submittedName>
        <fullName evidence="2">Uncharacterized protein</fullName>
    </submittedName>
</protein>
<dbReference type="SUPFAM" id="SSF46785">
    <property type="entry name" value="Winged helix' DNA-binding domain"/>
    <property type="match status" value="1"/>
</dbReference>
<reference evidence="3" key="1">
    <citation type="submission" date="2017-09" db="EMBL/GenBank/DDBJ databases">
        <title>Depth-based differentiation of microbial function through sediment-hosted aquifers and enrichment of novel symbionts in the deep terrestrial subsurface.</title>
        <authorList>
            <person name="Probst A.J."/>
            <person name="Ladd B."/>
            <person name="Jarett J.K."/>
            <person name="Geller-Mcgrath D.E."/>
            <person name="Sieber C.M.K."/>
            <person name="Emerson J.B."/>
            <person name="Anantharaman K."/>
            <person name="Thomas B.C."/>
            <person name="Malmstrom R."/>
            <person name="Stieglmeier M."/>
            <person name="Klingl A."/>
            <person name="Woyke T."/>
            <person name="Ryan C.M."/>
            <person name="Banfield J.F."/>
        </authorList>
    </citation>
    <scope>NUCLEOTIDE SEQUENCE [LARGE SCALE GENOMIC DNA]</scope>
</reference>
<accession>A0A2M7INI8</accession>
<dbReference type="Gene3D" id="1.10.10.10">
    <property type="entry name" value="Winged helix-like DNA-binding domain superfamily/Winged helix DNA-binding domain"/>
    <property type="match status" value="1"/>
</dbReference>
<sequence length="171" mass="19232">MSDDTENKESTPESVEPEKVETEPQVDEVISEPEVVENVPETQPETALEAPVEPVETIPETETAQMGGNEPLVEKEERQSRKQEDKAELAPKQKLGLLRQMAQATIQLHIQKKLVKVMTLFVKQTEITNDEVEKLLHVSDATATQYLAELEKRGKIQQVGTIGRGIKYMKL</sequence>
<organism evidence="2 3">
    <name type="scientific">Candidatus Kaiserbacteria bacterium CG_4_8_14_3_um_filter_38_9</name>
    <dbReference type="NCBI Taxonomy" id="1974599"/>
    <lineage>
        <taxon>Bacteria</taxon>
        <taxon>Candidatus Kaiseribacteriota</taxon>
    </lineage>
</organism>
<evidence type="ECO:0000256" key="1">
    <source>
        <dbReference type="SAM" id="MobiDB-lite"/>
    </source>
</evidence>
<proteinExistence type="predicted"/>
<feature type="compositionally biased region" description="Low complexity" evidence="1">
    <location>
        <begin position="49"/>
        <end position="64"/>
    </location>
</feature>
<feature type="compositionally biased region" description="Basic and acidic residues" evidence="1">
    <location>
        <begin position="72"/>
        <end position="88"/>
    </location>
</feature>